<proteinExistence type="predicted"/>
<dbReference type="EMBL" id="BGPR01000053">
    <property type="protein sequence ID" value="GBL87390.1"/>
    <property type="molecule type" value="Genomic_DNA"/>
</dbReference>
<accession>A0A4Y2B5A3</accession>
<dbReference type="Proteomes" id="UP000499080">
    <property type="component" value="Unassembled WGS sequence"/>
</dbReference>
<name>A0A4Y2B5A3_ARAVE</name>
<protein>
    <submittedName>
        <fullName evidence="2">Uncharacterized protein</fullName>
    </submittedName>
</protein>
<keyword evidence="3" id="KW-1185">Reference proteome</keyword>
<evidence type="ECO:0000313" key="3">
    <source>
        <dbReference type="Proteomes" id="UP000499080"/>
    </source>
</evidence>
<evidence type="ECO:0000256" key="1">
    <source>
        <dbReference type="SAM" id="MobiDB-lite"/>
    </source>
</evidence>
<organism evidence="2 3">
    <name type="scientific">Araneus ventricosus</name>
    <name type="common">Orbweaver spider</name>
    <name type="synonym">Epeira ventricosa</name>
    <dbReference type="NCBI Taxonomy" id="182803"/>
    <lineage>
        <taxon>Eukaryota</taxon>
        <taxon>Metazoa</taxon>
        <taxon>Ecdysozoa</taxon>
        <taxon>Arthropoda</taxon>
        <taxon>Chelicerata</taxon>
        <taxon>Arachnida</taxon>
        <taxon>Araneae</taxon>
        <taxon>Araneomorphae</taxon>
        <taxon>Entelegynae</taxon>
        <taxon>Araneoidea</taxon>
        <taxon>Araneidae</taxon>
        <taxon>Araneus</taxon>
    </lineage>
</organism>
<evidence type="ECO:0000313" key="2">
    <source>
        <dbReference type="EMBL" id="GBL87390.1"/>
    </source>
</evidence>
<feature type="region of interest" description="Disordered" evidence="1">
    <location>
        <begin position="79"/>
        <end position="98"/>
    </location>
</feature>
<comment type="caution">
    <text evidence="2">The sequence shown here is derived from an EMBL/GenBank/DDBJ whole genome shotgun (WGS) entry which is preliminary data.</text>
</comment>
<dbReference type="AlphaFoldDB" id="A0A4Y2B5A3"/>
<sequence length="120" mass="13358">METMTLILSNTFILLSERETPDRRGLNSSQITTDLITLGRLQLLWTSHHCLRTTPAGGRLIHGRSNVYQAHKYGGFSAESGFQPEAPGSEAETLPQGHRGRSLSVKLFKTDSTTLYHLTF</sequence>
<reference evidence="2 3" key="1">
    <citation type="journal article" date="2019" name="Sci. Rep.">
        <title>Orb-weaving spider Araneus ventricosus genome elucidates the spidroin gene catalogue.</title>
        <authorList>
            <person name="Kono N."/>
            <person name="Nakamura H."/>
            <person name="Ohtoshi R."/>
            <person name="Moran D.A.P."/>
            <person name="Shinohara A."/>
            <person name="Yoshida Y."/>
            <person name="Fujiwara M."/>
            <person name="Mori M."/>
            <person name="Tomita M."/>
            <person name="Arakawa K."/>
        </authorList>
    </citation>
    <scope>NUCLEOTIDE SEQUENCE [LARGE SCALE GENOMIC DNA]</scope>
</reference>
<gene>
    <name evidence="2" type="ORF">AVEN_118337_1</name>
</gene>